<dbReference type="CDD" id="cd02208">
    <property type="entry name" value="cupin_RmlC-like"/>
    <property type="match status" value="1"/>
</dbReference>
<name>A0A9D2MLR0_9FIRM</name>
<organism evidence="1 2">
    <name type="scientific">Candidatus Flavonifractor intestinigallinarum</name>
    <dbReference type="NCBI Taxonomy" id="2838586"/>
    <lineage>
        <taxon>Bacteria</taxon>
        <taxon>Bacillati</taxon>
        <taxon>Bacillota</taxon>
        <taxon>Clostridia</taxon>
        <taxon>Eubacteriales</taxon>
        <taxon>Oscillospiraceae</taxon>
        <taxon>Flavonifractor</taxon>
    </lineage>
</organism>
<reference evidence="1" key="1">
    <citation type="journal article" date="2021" name="PeerJ">
        <title>Extensive microbial diversity within the chicken gut microbiome revealed by metagenomics and culture.</title>
        <authorList>
            <person name="Gilroy R."/>
            <person name="Ravi A."/>
            <person name="Getino M."/>
            <person name="Pursley I."/>
            <person name="Horton D.L."/>
            <person name="Alikhan N.F."/>
            <person name="Baker D."/>
            <person name="Gharbi K."/>
            <person name="Hall N."/>
            <person name="Watson M."/>
            <person name="Adriaenssens E.M."/>
            <person name="Foster-Nyarko E."/>
            <person name="Jarju S."/>
            <person name="Secka A."/>
            <person name="Antonio M."/>
            <person name="Oren A."/>
            <person name="Chaudhuri R.R."/>
            <person name="La Ragione R."/>
            <person name="Hildebrand F."/>
            <person name="Pallen M.J."/>
        </authorList>
    </citation>
    <scope>NUCLEOTIDE SEQUENCE</scope>
    <source>
        <strain evidence="1">CHK192-8294</strain>
    </source>
</reference>
<accession>A0A9D2MLR0</accession>
<dbReference type="AlphaFoldDB" id="A0A9D2MLR0"/>
<proteinExistence type="predicted"/>
<reference evidence="1" key="2">
    <citation type="submission" date="2021-04" db="EMBL/GenBank/DDBJ databases">
        <authorList>
            <person name="Gilroy R."/>
        </authorList>
    </citation>
    <scope>NUCLEOTIDE SEQUENCE</scope>
    <source>
        <strain evidence="1">CHK192-8294</strain>
    </source>
</reference>
<gene>
    <name evidence="1" type="ORF">H9712_02555</name>
</gene>
<evidence type="ECO:0000313" key="1">
    <source>
        <dbReference type="EMBL" id="HJB79844.1"/>
    </source>
</evidence>
<comment type="caution">
    <text evidence="1">The sequence shown here is derived from an EMBL/GenBank/DDBJ whole genome shotgun (WGS) entry which is preliminary data.</text>
</comment>
<sequence length="155" mass="17163">MPAPLSDRQAKDLGVTARHERMDNGELRFRLCASDGSSYIRTEAGAQSGWQNSHLHRYVHELNVIQQGVMLVVEAHDGVLVPRVLRTGDFYLCPLNVPHNSYLLPGTVAHTVKYGQDLPDVDWVACPQLDPRCRALDVDALLRAGSPSPARDLDL</sequence>
<dbReference type="EMBL" id="DWXO01000024">
    <property type="protein sequence ID" value="HJB79844.1"/>
    <property type="molecule type" value="Genomic_DNA"/>
</dbReference>
<protein>
    <submittedName>
        <fullName evidence="1">Cupin domain-containing protein</fullName>
    </submittedName>
</protein>
<dbReference type="InterPro" id="IPR011051">
    <property type="entry name" value="RmlC_Cupin_sf"/>
</dbReference>
<dbReference type="SUPFAM" id="SSF51182">
    <property type="entry name" value="RmlC-like cupins"/>
    <property type="match status" value="1"/>
</dbReference>
<dbReference type="Proteomes" id="UP000823921">
    <property type="component" value="Unassembled WGS sequence"/>
</dbReference>
<evidence type="ECO:0000313" key="2">
    <source>
        <dbReference type="Proteomes" id="UP000823921"/>
    </source>
</evidence>